<dbReference type="Proteomes" id="UP000800093">
    <property type="component" value="Unassembled WGS sequence"/>
</dbReference>
<feature type="compositionally biased region" description="Low complexity" evidence="1">
    <location>
        <begin position="457"/>
        <end position="471"/>
    </location>
</feature>
<evidence type="ECO:0000256" key="1">
    <source>
        <dbReference type="SAM" id="MobiDB-lite"/>
    </source>
</evidence>
<feature type="region of interest" description="Disordered" evidence="1">
    <location>
        <begin position="493"/>
        <end position="538"/>
    </location>
</feature>
<reference evidence="3" key="1">
    <citation type="journal article" date="2020" name="Stud. Mycol.">
        <title>101 Dothideomycetes genomes: A test case for predicting lifestyles and emergence of pathogens.</title>
        <authorList>
            <person name="Haridas S."/>
            <person name="Albert R."/>
            <person name="Binder M."/>
            <person name="Bloem J."/>
            <person name="LaButti K."/>
            <person name="Salamov A."/>
            <person name="Andreopoulos B."/>
            <person name="Baker S."/>
            <person name="Barry K."/>
            <person name="Bills G."/>
            <person name="Bluhm B."/>
            <person name="Cannon C."/>
            <person name="Castanera R."/>
            <person name="Culley D."/>
            <person name="Daum C."/>
            <person name="Ezra D."/>
            <person name="Gonzalez J."/>
            <person name="Henrissat B."/>
            <person name="Kuo A."/>
            <person name="Liang C."/>
            <person name="Lipzen A."/>
            <person name="Lutzoni F."/>
            <person name="Magnuson J."/>
            <person name="Mondo S."/>
            <person name="Nolan M."/>
            <person name="Ohm R."/>
            <person name="Pangilinan J."/>
            <person name="Park H.-J."/>
            <person name="Ramirez L."/>
            <person name="Alfaro M."/>
            <person name="Sun H."/>
            <person name="Tritt A."/>
            <person name="Yoshinaga Y."/>
            <person name="Zwiers L.-H."/>
            <person name="Turgeon B."/>
            <person name="Goodwin S."/>
            <person name="Spatafora J."/>
            <person name="Crous P."/>
            <person name="Grigoriev I."/>
        </authorList>
    </citation>
    <scope>NUCLEOTIDE SEQUENCE [LARGE SCALE GENOMIC DNA]</scope>
    <source>
        <strain evidence="3">CBS 304.66</strain>
    </source>
</reference>
<feature type="region of interest" description="Disordered" evidence="1">
    <location>
        <begin position="352"/>
        <end position="481"/>
    </location>
</feature>
<feature type="compositionally biased region" description="Polar residues" evidence="1">
    <location>
        <begin position="307"/>
        <end position="330"/>
    </location>
</feature>
<feature type="region of interest" description="Disordered" evidence="1">
    <location>
        <begin position="1"/>
        <end position="20"/>
    </location>
</feature>
<feature type="region of interest" description="Disordered" evidence="1">
    <location>
        <begin position="141"/>
        <end position="257"/>
    </location>
</feature>
<name>A0A9P4K3Z5_9PLEO</name>
<protein>
    <submittedName>
        <fullName evidence="2">Uncharacterized protein</fullName>
    </submittedName>
</protein>
<dbReference type="AlphaFoldDB" id="A0A9P4K3Z5"/>
<accession>A0A9P4K3Z5</accession>
<evidence type="ECO:0000313" key="3">
    <source>
        <dbReference type="Proteomes" id="UP000800093"/>
    </source>
</evidence>
<comment type="caution">
    <text evidence="2">The sequence shown here is derived from an EMBL/GenBank/DDBJ whole genome shotgun (WGS) entry which is preliminary data.</text>
</comment>
<organism evidence="2 3">
    <name type="scientific">Lojkania enalia</name>
    <dbReference type="NCBI Taxonomy" id="147567"/>
    <lineage>
        <taxon>Eukaryota</taxon>
        <taxon>Fungi</taxon>
        <taxon>Dikarya</taxon>
        <taxon>Ascomycota</taxon>
        <taxon>Pezizomycotina</taxon>
        <taxon>Dothideomycetes</taxon>
        <taxon>Pleosporomycetidae</taxon>
        <taxon>Pleosporales</taxon>
        <taxon>Pleosporales incertae sedis</taxon>
        <taxon>Lojkania</taxon>
    </lineage>
</organism>
<proteinExistence type="predicted"/>
<feature type="compositionally biased region" description="Basic and acidic residues" evidence="1">
    <location>
        <begin position="363"/>
        <end position="405"/>
    </location>
</feature>
<evidence type="ECO:0000313" key="2">
    <source>
        <dbReference type="EMBL" id="KAF2261676.1"/>
    </source>
</evidence>
<sequence>MSAPDPGGALSKPKPRNISAEEDEMIKDLNAIIDRMKRSIPATPYILATPSLDPYTHYSRHEAYSFMMDYLFEPHEEHLQYRTFLYREPYQDCFTLSPGEEDIQEVERPKSQASNASQQVPKKKISLSAYKSKQVNGVITLGSKKQSPNLLPSKPPSVQTNGVHETAKKPPHVPKKAETQPNKRTAAEALLPDKPKKRPRDDRPSAAATRKDNSPYSKPINDHSRPSNATPHGLPPLMSPVPQSLGNPYDLPPIISPTLPPNIQAELDRLEIQRKRAESNASSSSDKKSQLLPVPDARYQKPDESVKANSRMRSVSVNGKSPNRDPSNWTHVPGSSLVVKLRFGKSKASTVAQLLRLPSRPNSTDKKERQEAPKERSVKQEVKGTDDILAKKEDFPKITSRRPEISKPITKTNSIATKNLDKRPRNEDDTSSSIPAKRQKPQSSHDRPSTPSQQIVSSPAMSAKSSAQKSQDLYSTPRKDLKAISMIRTNSAEGYDFTPGRSGATPASSKHLDPKAPTSAPLTKGKQVEAHALSQKSQKLNLEGRNYKHEAQRVVNGEGRQDKKRAAVIMIECILSYMAAYHLQDESSKLRGRPCEVAATWNTLLPLCRTNISYTKRFPALEGIRLYLGSAICTAICTHIAHQVNVSAKAHDSPHDPAQREPPSAYTKMLANSFLESRRWQQQARAVLPIEDLQNIYPKTWAARETTGKNLPKEGEKIPIDTNPSGPYYLPIGDDTTPIEAVRFGLKILTEFCEKERLDYTLRVTWDNE</sequence>
<feature type="compositionally biased region" description="Basic and acidic residues" evidence="1">
    <location>
        <begin position="191"/>
        <end position="213"/>
    </location>
</feature>
<feature type="compositionally biased region" description="Polar residues" evidence="1">
    <location>
        <begin position="141"/>
        <end position="163"/>
    </location>
</feature>
<keyword evidence="3" id="KW-1185">Reference proteome</keyword>
<gene>
    <name evidence="2" type="ORF">CC78DRAFT_345660</name>
</gene>
<dbReference type="EMBL" id="ML986653">
    <property type="protein sequence ID" value="KAF2261676.1"/>
    <property type="molecule type" value="Genomic_DNA"/>
</dbReference>
<feature type="region of interest" description="Disordered" evidence="1">
    <location>
        <begin position="274"/>
        <end position="332"/>
    </location>
</feature>
<feature type="compositionally biased region" description="Basic and acidic residues" evidence="1">
    <location>
        <begin position="419"/>
        <end position="428"/>
    </location>
</feature>
<dbReference type="OrthoDB" id="284473at2759"/>